<comment type="subcellular location">
    <subcellularLocation>
        <location evidence="1">Plastid</location>
        <location evidence="1">Chloroplast</location>
    </subcellularLocation>
</comment>
<evidence type="ECO:0000256" key="1">
    <source>
        <dbReference type="ARBA" id="ARBA00004229"/>
    </source>
</evidence>
<dbReference type="Pfam" id="PF01764">
    <property type="entry name" value="Lipase_3"/>
    <property type="match status" value="1"/>
</dbReference>
<dbReference type="SUPFAM" id="SSF53474">
    <property type="entry name" value="alpha/beta-Hydrolases"/>
    <property type="match status" value="1"/>
</dbReference>
<dbReference type="PANTHER" id="PTHR31403">
    <property type="entry name" value="PHOSPHOLIPASE A1-IBETA2, CHLOROPLASTIC"/>
    <property type="match status" value="1"/>
</dbReference>
<evidence type="ECO:0000313" key="11">
    <source>
        <dbReference type="RefSeq" id="XP_039134131.1"/>
    </source>
</evidence>
<dbReference type="AlphaFoldDB" id="A0AB40C5Q8"/>
<evidence type="ECO:0000256" key="4">
    <source>
        <dbReference type="ARBA" id="ARBA00022640"/>
    </source>
</evidence>
<dbReference type="GO" id="GO:0009507">
    <property type="term" value="C:chloroplast"/>
    <property type="evidence" value="ECO:0007669"/>
    <property type="project" value="UniProtKB-SubCell"/>
</dbReference>
<dbReference type="RefSeq" id="XP_039134131.1">
    <property type="nucleotide sequence ID" value="XM_039278197.1"/>
</dbReference>
<keyword evidence="4" id="KW-0934">Plastid</keyword>
<keyword evidence="6" id="KW-0809">Transit peptide</keyword>
<proteinExistence type="inferred from homology"/>
<reference evidence="11" key="1">
    <citation type="submission" date="2025-08" db="UniProtKB">
        <authorList>
            <consortium name="RefSeq"/>
        </authorList>
    </citation>
    <scope>IDENTIFICATION</scope>
</reference>
<keyword evidence="10" id="KW-1185">Reference proteome</keyword>
<evidence type="ECO:0000259" key="9">
    <source>
        <dbReference type="Pfam" id="PF01764"/>
    </source>
</evidence>
<protein>
    <submittedName>
        <fullName evidence="11">Phospholipase A(1) DAD1, chloroplastic</fullName>
    </submittedName>
</protein>
<evidence type="ECO:0000256" key="2">
    <source>
        <dbReference type="ARBA" id="ARBA00010701"/>
    </source>
</evidence>
<comment type="similarity">
    <text evidence="2">Belongs to the AB hydrolase superfamily. Lipase family.</text>
</comment>
<keyword evidence="3" id="KW-0150">Chloroplast</keyword>
<dbReference type="Proteomes" id="UP001515500">
    <property type="component" value="Chromosome 11"/>
</dbReference>
<name>A0AB40C5Q8_DIOCR</name>
<gene>
    <name evidence="11" type="primary">LOC120271510</name>
</gene>
<dbReference type="CDD" id="cd00519">
    <property type="entry name" value="Lipase_3"/>
    <property type="match status" value="1"/>
</dbReference>
<evidence type="ECO:0000256" key="8">
    <source>
        <dbReference type="ARBA" id="ARBA00023098"/>
    </source>
</evidence>
<sequence length="373" mass="41496">MISPVRLTSYNYSPAATLRRLSPSCSQTISTSTSTSTTTNTNLRLGNRWVEYQGTNNWSGLLDPLDDILRSEILRYGRFIQNAYTSFTEDPSSPTVTEMNNSGYRVTQHLYATSGINLPGRSSWIGYIAVCEDEDEISRLGRRDIVVTFRGTVTPFEWLENLRAALTHLPCNSGPMVESGFFSLFTNPGPARRSLRDELRHEIRRLLDLYSGNADSIPISLTFTGHSLGAALAVLSAYDMTETFDDAPMVTVMSFGGPRVGNASFRRRLEEKGSKVLRIVNSQDIITKVPGFVLEEKNTGDVGVPKWLISKTGWVYADIGCELRLDGDRTVNVAACHDLSLYLKLVNQLNSVSCSCPCPFEREPGFWRPFSTT</sequence>
<evidence type="ECO:0000256" key="7">
    <source>
        <dbReference type="ARBA" id="ARBA00022963"/>
    </source>
</evidence>
<dbReference type="InterPro" id="IPR029058">
    <property type="entry name" value="AB_hydrolase_fold"/>
</dbReference>
<dbReference type="InterPro" id="IPR002921">
    <property type="entry name" value="Fungal_lipase-type"/>
</dbReference>
<dbReference type="GO" id="GO:0016042">
    <property type="term" value="P:lipid catabolic process"/>
    <property type="evidence" value="ECO:0007669"/>
    <property type="project" value="UniProtKB-KW"/>
</dbReference>
<dbReference type="GO" id="GO:0004620">
    <property type="term" value="F:phospholipase activity"/>
    <property type="evidence" value="ECO:0007669"/>
    <property type="project" value="TreeGrafter"/>
</dbReference>
<evidence type="ECO:0000256" key="5">
    <source>
        <dbReference type="ARBA" id="ARBA00022801"/>
    </source>
</evidence>
<evidence type="ECO:0000256" key="6">
    <source>
        <dbReference type="ARBA" id="ARBA00022946"/>
    </source>
</evidence>
<keyword evidence="7" id="KW-0442">Lipid degradation</keyword>
<organism evidence="10 11">
    <name type="scientific">Dioscorea cayennensis subsp. rotundata</name>
    <name type="common">White Guinea yam</name>
    <name type="synonym">Dioscorea rotundata</name>
    <dbReference type="NCBI Taxonomy" id="55577"/>
    <lineage>
        <taxon>Eukaryota</taxon>
        <taxon>Viridiplantae</taxon>
        <taxon>Streptophyta</taxon>
        <taxon>Embryophyta</taxon>
        <taxon>Tracheophyta</taxon>
        <taxon>Spermatophyta</taxon>
        <taxon>Magnoliopsida</taxon>
        <taxon>Liliopsida</taxon>
        <taxon>Dioscoreales</taxon>
        <taxon>Dioscoreaceae</taxon>
        <taxon>Dioscorea</taxon>
    </lineage>
</organism>
<keyword evidence="5" id="KW-0378">Hydrolase</keyword>
<accession>A0AB40C5Q8</accession>
<dbReference type="Gene3D" id="3.40.50.1820">
    <property type="entry name" value="alpha/beta hydrolase"/>
    <property type="match status" value="1"/>
</dbReference>
<evidence type="ECO:0000313" key="10">
    <source>
        <dbReference type="Proteomes" id="UP001515500"/>
    </source>
</evidence>
<dbReference type="PANTHER" id="PTHR31403:SF54">
    <property type="entry name" value="PHOSPHOLIPASE A(1) DAD1, CHLOROPLASTIC"/>
    <property type="match status" value="1"/>
</dbReference>
<evidence type="ECO:0000256" key="3">
    <source>
        <dbReference type="ARBA" id="ARBA00022528"/>
    </source>
</evidence>
<feature type="domain" description="Fungal lipase-type" evidence="9">
    <location>
        <begin position="146"/>
        <end position="292"/>
    </location>
</feature>
<dbReference type="GeneID" id="120271510"/>
<keyword evidence="8" id="KW-0443">Lipid metabolism</keyword>